<gene>
    <name evidence="2" type="ORF">EZE20_00390</name>
</gene>
<name>A0A4R4KKQ1_9BACT</name>
<evidence type="ECO:0000256" key="1">
    <source>
        <dbReference type="SAM" id="Phobius"/>
    </source>
</evidence>
<protein>
    <recommendedName>
        <fullName evidence="4">DUF3592 domain-containing protein</fullName>
    </recommendedName>
</protein>
<evidence type="ECO:0008006" key="4">
    <source>
        <dbReference type="Google" id="ProtNLM"/>
    </source>
</evidence>
<feature type="transmembrane region" description="Helical" evidence="1">
    <location>
        <begin position="116"/>
        <end position="140"/>
    </location>
</feature>
<reference evidence="2 3" key="1">
    <citation type="submission" date="2019-02" db="EMBL/GenBank/DDBJ databases">
        <title>Arundinibacter roseus gen. nov., sp. nov., a new member of the family Cytophagaceae.</title>
        <authorList>
            <person name="Szuroczki S."/>
            <person name="Khayer B."/>
            <person name="Sproer C."/>
            <person name="Toumi M."/>
            <person name="Szabo A."/>
            <person name="Felfoldi T."/>
            <person name="Schumann P."/>
            <person name="Toth E."/>
        </authorList>
    </citation>
    <scope>NUCLEOTIDE SEQUENCE [LARGE SCALE GENOMIC DNA]</scope>
    <source>
        <strain evidence="2 3">DMA-k-7a</strain>
    </source>
</reference>
<feature type="transmembrane region" description="Helical" evidence="1">
    <location>
        <begin position="12"/>
        <end position="31"/>
    </location>
</feature>
<evidence type="ECO:0000313" key="3">
    <source>
        <dbReference type="Proteomes" id="UP000295706"/>
    </source>
</evidence>
<evidence type="ECO:0000313" key="2">
    <source>
        <dbReference type="EMBL" id="TDB68840.1"/>
    </source>
</evidence>
<accession>A0A4R4KKQ1</accession>
<sequence length="141" mass="15829">MENFVAEYGNALVALVSGAICMALGWHKYSLHSQWLSESKKAKARVIKLEKVEIETDGASYEMERPTFRYHTTGEILVAKVNQLFEKGQLKVGQDHTVRYNHRTPGRILSEMAEDYALLIAFGGLFLGGVLILISLILFLN</sequence>
<keyword evidence="1" id="KW-0472">Membrane</keyword>
<keyword evidence="1" id="KW-1133">Transmembrane helix</keyword>
<keyword evidence="1" id="KW-0812">Transmembrane</keyword>
<organism evidence="2 3">
    <name type="scientific">Arundinibacter roseus</name>
    <dbReference type="NCBI Taxonomy" id="2070510"/>
    <lineage>
        <taxon>Bacteria</taxon>
        <taxon>Pseudomonadati</taxon>
        <taxon>Bacteroidota</taxon>
        <taxon>Cytophagia</taxon>
        <taxon>Cytophagales</taxon>
        <taxon>Spirosomataceae</taxon>
        <taxon>Arundinibacter</taxon>
    </lineage>
</organism>
<dbReference type="RefSeq" id="WP_132113341.1">
    <property type="nucleotide sequence ID" value="NZ_SMJU01000001.1"/>
</dbReference>
<dbReference type="Proteomes" id="UP000295706">
    <property type="component" value="Unassembled WGS sequence"/>
</dbReference>
<comment type="caution">
    <text evidence="2">The sequence shown here is derived from an EMBL/GenBank/DDBJ whole genome shotgun (WGS) entry which is preliminary data.</text>
</comment>
<dbReference type="AlphaFoldDB" id="A0A4R4KKQ1"/>
<proteinExistence type="predicted"/>
<keyword evidence="3" id="KW-1185">Reference proteome</keyword>
<dbReference type="EMBL" id="SMJU01000001">
    <property type="protein sequence ID" value="TDB68840.1"/>
    <property type="molecule type" value="Genomic_DNA"/>
</dbReference>